<dbReference type="AlphaFoldDB" id="A0A5P6VRQ7"/>
<proteinExistence type="predicted"/>
<organism evidence="1 2">
    <name type="scientific">Pseudobutyrivibrio xylanivorans</name>
    <dbReference type="NCBI Taxonomy" id="185007"/>
    <lineage>
        <taxon>Bacteria</taxon>
        <taxon>Bacillati</taxon>
        <taxon>Bacillota</taxon>
        <taxon>Clostridia</taxon>
        <taxon>Lachnospirales</taxon>
        <taxon>Lachnospiraceae</taxon>
        <taxon>Pseudobutyrivibrio</taxon>
    </lineage>
</organism>
<dbReference type="SUPFAM" id="SSF46785">
    <property type="entry name" value="Winged helix' DNA-binding domain"/>
    <property type="match status" value="1"/>
</dbReference>
<dbReference type="OrthoDB" id="2027763at2"/>
<protein>
    <submittedName>
        <fullName evidence="1">WYL domain-containing protein</fullName>
    </submittedName>
</protein>
<dbReference type="KEGG" id="pxv:FXF36_10530"/>
<accession>A0A5P6VRQ7</accession>
<sequence>MNKKNNAKELLINYLLSNKGSDILRESIIKDTGISKSRLSELINELRSDGYEISTPNRSGIVRLESSDILIDSFTNKHIRQWLILLILSKNLQATFSEIIGKLLSLADSSYMYENINFDENYSDMDIIEYLNSNNRTLIEDINQYLSIPTLRKDLSELCGLDLIERKRVQYKDGIHVVYSLTEKAPRILFESEDELYDFMIFYDNCKDSTLESIQTKASKIYDWDTYDTATHIYGKSTHIDKAQLSALNRFTSYKYKEKALIIEYTGINGPISIQINSGLIFYSMETSCFYLLCLNITENMIAQLRLDRIDHIAELPEKNPSYRSLEIMRIYTEMFSASYSPTLSHVKVIFQEFGNIPERVKSLHKRRKNSKLYTLESPIEGIPHTLVYEDDVRGLSAFSRYVRSFGSSALVIEPKELQDNLINSFSHVLANYERGIQ</sequence>
<name>A0A5P6VRQ7_PSEXY</name>
<dbReference type="EMBL" id="CP043028">
    <property type="protein sequence ID" value="QFJ55266.1"/>
    <property type="molecule type" value="Genomic_DNA"/>
</dbReference>
<gene>
    <name evidence="1" type="ORF">FXF36_10530</name>
</gene>
<evidence type="ECO:0000313" key="1">
    <source>
        <dbReference type="EMBL" id="QFJ55266.1"/>
    </source>
</evidence>
<dbReference type="RefSeq" id="WP_151623876.1">
    <property type="nucleotide sequence ID" value="NZ_CP043028.1"/>
</dbReference>
<dbReference type="Proteomes" id="UP000327030">
    <property type="component" value="Chromosome 1"/>
</dbReference>
<reference evidence="2" key="1">
    <citation type="submission" date="2019-08" db="EMBL/GenBank/DDBJ databases">
        <title>Complete Genome Sequence of the Polysaccharide-Degrading Rumen Bacterium Pseudobutyrivibrio xylanivorans MA3014.</title>
        <authorList>
            <person name="Palevich N."/>
            <person name="Maclean P.H."/>
            <person name="Kelly W.J."/>
            <person name="Leahy S.C."/>
            <person name="Rakonjac J."/>
            <person name="Attwood G.T."/>
        </authorList>
    </citation>
    <scope>NUCLEOTIDE SEQUENCE [LARGE SCALE GENOMIC DNA]</scope>
    <source>
        <strain evidence="2">MA3014</strain>
    </source>
</reference>
<evidence type="ECO:0000313" key="2">
    <source>
        <dbReference type="Proteomes" id="UP000327030"/>
    </source>
</evidence>
<dbReference type="InterPro" id="IPR036390">
    <property type="entry name" value="WH_DNA-bd_sf"/>
</dbReference>